<dbReference type="Pfam" id="PF04539">
    <property type="entry name" value="Sigma70_r3"/>
    <property type="match status" value="1"/>
</dbReference>
<organism evidence="8 9">
    <name type="scientific">Actinoplanes lutulentus</name>
    <dbReference type="NCBI Taxonomy" id="1287878"/>
    <lineage>
        <taxon>Bacteria</taxon>
        <taxon>Bacillati</taxon>
        <taxon>Actinomycetota</taxon>
        <taxon>Actinomycetes</taxon>
        <taxon>Micromonosporales</taxon>
        <taxon>Micromonosporaceae</taxon>
        <taxon>Actinoplanes</taxon>
    </lineage>
</organism>
<keyword evidence="2" id="KW-0731">Sigma factor</keyword>
<dbReference type="InterPro" id="IPR013325">
    <property type="entry name" value="RNA_pol_sigma_r2"/>
</dbReference>
<dbReference type="Gene3D" id="1.10.10.10">
    <property type="entry name" value="Winged helix-like DNA-binding domain superfamily/Winged helix DNA-binding domain"/>
    <property type="match status" value="2"/>
</dbReference>
<dbReference type="GO" id="GO:0016987">
    <property type="term" value="F:sigma factor activity"/>
    <property type="evidence" value="ECO:0007669"/>
    <property type="project" value="UniProtKB-KW"/>
</dbReference>
<evidence type="ECO:0000313" key="8">
    <source>
        <dbReference type="EMBL" id="RAK36622.1"/>
    </source>
</evidence>
<gene>
    <name evidence="8" type="ORF">B0I29_108212</name>
</gene>
<dbReference type="InterPro" id="IPR000943">
    <property type="entry name" value="RNA_pol_sigma70"/>
</dbReference>
<protein>
    <submittedName>
        <fullName evidence="8">RNA polymerase sigma-B factor</fullName>
    </submittedName>
</protein>
<dbReference type="Pfam" id="PF04545">
    <property type="entry name" value="Sigma70_r4"/>
    <property type="match status" value="1"/>
</dbReference>
<dbReference type="PRINTS" id="PR00046">
    <property type="entry name" value="SIGMA70FCT"/>
</dbReference>
<accession>A0A327ZAJ9</accession>
<dbReference type="InterPro" id="IPR007627">
    <property type="entry name" value="RNA_pol_sigma70_r2"/>
</dbReference>
<dbReference type="InterPro" id="IPR013324">
    <property type="entry name" value="RNA_pol_sigma_r3/r4-like"/>
</dbReference>
<keyword evidence="4" id="KW-0804">Transcription</keyword>
<dbReference type="Gene3D" id="1.20.120.1810">
    <property type="match status" value="1"/>
</dbReference>
<dbReference type="Proteomes" id="UP000249341">
    <property type="component" value="Unassembled WGS sequence"/>
</dbReference>
<name>A0A327ZAJ9_9ACTN</name>
<dbReference type="AlphaFoldDB" id="A0A327ZAJ9"/>
<evidence type="ECO:0000256" key="2">
    <source>
        <dbReference type="ARBA" id="ARBA00023082"/>
    </source>
</evidence>
<dbReference type="SUPFAM" id="SSF88946">
    <property type="entry name" value="Sigma2 domain of RNA polymerase sigma factors"/>
    <property type="match status" value="1"/>
</dbReference>
<evidence type="ECO:0000256" key="3">
    <source>
        <dbReference type="ARBA" id="ARBA00023125"/>
    </source>
</evidence>
<comment type="caution">
    <text evidence="8">The sequence shown here is derived from an EMBL/GenBank/DDBJ whole genome shotgun (WGS) entry which is preliminary data.</text>
</comment>
<dbReference type="EMBL" id="QLMJ01000008">
    <property type="protein sequence ID" value="RAK36622.1"/>
    <property type="molecule type" value="Genomic_DNA"/>
</dbReference>
<feature type="domain" description="RNA polymerase sigma-70 region 4" evidence="7">
    <location>
        <begin position="218"/>
        <end position="267"/>
    </location>
</feature>
<dbReference type="NCBIfam" id="TIGR02980">
    <property type="entry name" value="SigBFG"/>
    <property type="match status" value="1"/>
</dbReference>
<dbReference type="PANTHER" id="PTHR30385:SF4">
    <property type="entry name" value="RNA POLYMERASE SIGMA-E FACTOR"/>
    <property type="match status" value="1"/>
</dbReference>
<dbReference type="SUPFAM" id="SSF88659">
    <property type="entry name" value="Sigma3 and sigma4 domains of RNA polymerase sigma factors"/>
    <property type="match status" value="2"/>
</dbReference>
<feature type="domain" description="RNA polymerase sigma-70 region 3" evidence="5">
    <location>
        <begin position="133"/>
        <end position="203"/>
    </location>
</feature>
<dbReference type="OrthoDB" id="9804285at2"/>
<dbReference type="NCBIfam" id="TIGR02937">
    <property type="entry name" value="sigma70-ECF"/>
    <property type="match status" value="1"/>
</dbReference>
<dbReference type="PANTHER" id="PTHR30385">
    <property type="entry name" value="SIGMA FACTOR F FLAGELLAR"/>
    <property type="match status" value="1"/>
</dbReference>
<keyword evidence="1" id="KW-0805">Transcription regulation</keyword>
<sequence>MLAKSNGHGARLAQPETAAVNDRYCDDGPNDLLTAMLAVPVGHPSRPALRDQAIEAWLPMAQRLAKRYANRGVPSDDLVQTATVGLIKAVDRFVPGQSAGFVGYAIPTILGELKRHFRDQAWMIRVPRRLQELRLAITSANVELAQTLSRPPTVADIATHLGLTEEAVVEGLEGANAYRTVSLSTPIHSDGSGELSDILGADDDAFAQAEAQIALAPAMASLDERERQILTLRFYGNLTQSDIAQQIGISQMHVSRLIAQALVKLRHRLDSAG</sequence>
<dbReference type="InterPro" id="IPR007630">
    <property type="entry name" value="RNA_pol_sigma70_r4"/>
</dbReference>
<dbReference type="CDD" id="cd06171">
    <property type="entry name" value="Sigma70_r4"/>
    <property type="match status" value="1"/>
</dbReference>
<evidence type="ECO:0000259" key="7">
    <source>
        <dbReference type="Pfam" id="PF04545"/>
    </source>
</evidence>
<evidence type="ECO:0000259" key="5">
    <source>
        <dbReference type="Pfam" id="PF04539"/>
    </source>
</evidence>
<evidence type="ECO:0000313" key="9">
    <source>
        <dbReference type="Proteomes" id="UP000249341"/>
    </source>
</evidence>
<keyword evidence="3" id="KW-0238">DNA-binding</keyword>
<proteinExistence type="predicted"/>
<evidence type="ECO:0000256" key="4">
    <source>
        <dbReference type="ARBA" id="ARBA00023163"/>
    </source>
</evidence>
<dbReference type="InterPro" id="IPR036388">
    <property type="entry name" value="WH-like_DNA-bd_sf"/>
</dbReference>
<dbReference type="RefSeq" id="WP_111650433.1">
    <property type="nucleotide sequence ID" value="NZ_JACHWI010000007.1"/>
</dbReference>
<feature type="domain" description="RNA polymerase sigma-70 region 2" evidence="6">
    <location>
        <begin position="54"/>
        <end position="122"/>
    </location>
</feature>
<keyword evidence="9" id="KW-1185">Reference proteome</keyword>
<dbReference type="InterPro" id="IPR014322">
    <property type="entry name" value="RNA_pol_sigma-B/F/G"/>
</dbReference>
<evidence type="ECO:0000259" key="6">
    <source>
        <dbReference type="Pfam" id="PF04542"/>
    </source>
</evidence>
<dbReference type="InterPro" id="IPR014284">
    <property type="entry name" value="RNA_pol_sigma-70_dom"/>
</dbReference>
<dbReference type="GO" id="GO:0003677">
    <property type="term" value="F:DNA binding"/>
    <property type="evidence" value="ECO:0007669"/>
    <property type="project" value="UniProtKB-KW"/>
</dbReference>
<dbReference type="Pfam" id="PF04542">
    <property type="entry name" value="Sigma70_r2"/>
    <property type="match status" value="1"/>
</dbReference>
<dbReference type="GO" id="GO:0006352">
    <property type="term" value="P:DNA-templated transcription initiation"/>
    <property type="evidence" value="ECO:0007669"/>
    <property type="project" value="InterPro"/>
</dbReference>
<evidence type="ECO:0000256" key="1">
    <source>
        <dbReference type="ARBA" id="ARBA00023015"/>
    </source>
</evidence>
<reference evidence="8 9" key="1">
    <citation type="submission" date="2018-06" db="EMBL/GenBank/DDBJ databases">
        <title>Genomic Encyclopedia of Type Strains, Phase III (KMG-III): the genomes of soil and plant-associated and newly described type strains.</title>
        <authorList>
            <person name="Whitman W."/>
        </authorList>
    </citation>
    <scope>NUCLEOTIDE SEQUENCE [LARGE SCALE GENOMIC DNA]</scope>
    <source>
        <strain evidence="8 9">CGMCC 4.7090</strain>
    </source>
</reference>
<dbReference type="InterPro" id="IPR007624">
    <property type="entry name" value="RNA_pol_sigma70_r3"/>
</dbReference>